<evidence type="ECO:0000256" key="1">
    <source>
        <dbReference type="ARBA" id="ARBA00007867"/>
    </source>
</evidence>
<dbReference type="Gene3D" id="2.30.140.10">
    <property type="entry name" value="Spermidine synthase, tetramerisation domain"/>
    <property type="match status" value="1"/>
</dbReference>
<accession>A0ABW1SDK6</accession>
<dbReference type="InterPro" id="IPR001045">
    <property type="entry name" value="Spermi_synthase"/>
</dbReference>
<reference evidence="9" key="1">
    <citation type="journal article" date="2019" name="Int. J. Syst. Evol. Microbiol.">
        <title>The Global Catalogue of Microorganisms (GCM) 10K type strain sequencing project: providing services to taxonomists for standard genome sequencing and annotation.</title>
        <authorList>
            <consortium name="The Broad Institute Genomics Platform"/>
            <consortium name="The Broad Institute Genome Sequencing Center for Infectious Disease"/>
            <person name="Wu L."/>
            <person name="Ma J."/>
        </authorList>
    </citation>
    <scope>NUCLEOTIDE SEQUENCE [LARGE SCALE GENOMIC DNA]</scope>
    <source>
        <strain evidence="9">CGMCC-1.15741</strain>
    </source>
</reference>
<feature type="binding site" evidence="5">
    <location>
        <position position="31"/>
    </location>
    <ligand>
        <name>S-methyl-5'-thioadenosine</name>
        <dbReference type="ChEBI" id="CHEBI:17509"/>
    </ligand>
</feature>
<dbReference type="EMBL" id="JBHSSW010000066">
    <property type="protein sequence ID" value="MFC6199652.1"/>
    <property type="molecule type" value="Genomic_DNA"/>
</dbReference>
<dbReference type="InterPro" id="IPR037163">
    <property type="entry name" value="Spermidine_synt_N_sf"/>
</dbReference>
<organism evidence="8 9">
    <name type="scientific">Ponticaulis profundi</name>
    <dbReference type="NCBI Taxonomy" id="2665222"/>
    <lineage>
        <taxon>Bacteria</taxon>
        <taxon>Pseudomonadati</taxon>
        <taxon>Pseudomonadota</taxon>
        <taxon>Alphaproteobacteria</taxon>
        <taxon>Hyphomonadales</taxon>
        <taxon>Hyphomonadaceae</taxon>
        <taxon>Ponticaulis</taxon>
    </lineage>
</organism>
<keyword evidence="3 5" id="KW-0745">Spermidine biosynthesis</keyword>
<dbReference type="CDD" id="cd02440">
    <property type="entry name" value="AdoMet_MTases"/>
    <property type="match status" value="1"/>
</dbReference>
<evidence type="ECO:0000256" key="2">
    <source>
        <dbReference type="ARBA" id="ARBA00022679"/>
    </source>
</evidence>
<feature type="binding site" evidence="5">
    <location>
        <begin position="155"/>
        <end position="158"/>
    </location>
    <ligand>
        <name>spermidine</name>
        <dbReference type="ChEBI" id="CHEBI:57834"/>
    </ligand>
</feature>
<feature type="domain" description="PABS" evidence="7">
    <location>
        <begin position="1"/>
        <end position="242"/>
    </location>
</feature>
<comment type="subunit">
    <text evidence="5">Homodimer or homotetramer.</text>
</comment>
<evidence type="ECO:0000313" key="9">
    <source>
        <dbReference type="Proteomes" id="UP001596303"/>
    </source>
</evidence>
<name>A0ABW1SDK6_9PROT</name>
<sequence length="282" mass="31152">MTKQRFDDQHTASYGSFVEGELVAHEATEWQDIKIVKTETHGNVMLIDDVLMLSEDTHFVYHEHMVHIPLACIENPKSVLVIGGGDGGTVTELAKYDGLKRIVLAELDEAVVRMSKEHLPELTAGLDDPRVEIEIGDGAAYLAAQDGVFDAIIIDSTDVCEEAHAGAQTANPLVTDEFYANIKKALKPGGVTCQMLGSPTFYSNGMELMYHRLADLFTHFKPFLMPTPFYISGDWCGGIFSDDNDLTPKYQHVPEDRLVYFNMDIASGALALPNNVKAMLKK</sequence>
<evidence type="ECO:0000259" key="7">
    <source>
        <dbReference type="PROSITE" id="PS51006"/>
    </source>
</evidence>
<dbReference type="InterPro" id="IPR030373">
    <property type="entry name" value="PABS_CS"/>
</dbReference>
<keyword evidence="9" id="KW-1185">Reference proteome</keyword>
<dbReference type="HAMAP" id="MF_00198">
    <property type="entry name" value="Spermidine_synth"/>
    <property type="match status" value="1"/>
</dbReference>
<proteinExistence type="inferred from homology"/>
<gene>
    <name evidence="5" type="primary">speE</name>
    <name evidence="8" type="ORF">ACFQDM_16345</name>
</gene>
<dbReference type="InterPro" id="IPR035246">
    <property type="entry name" value="Spermidine_synt_N"/>
</dbReference>
<comment type="similarity">
    <text evidence="1 5">Belongs to the spermidine/spermine synthase family.</text>
</comment>
<keyword evidence="2 5" id="KW-0808">Transferase</keyword>
<comment type="caution">
    <text evidence="5">Lacks conserved residue(s) required for the propagation of feature annotation.</text>
</comment>
<comment type="function">
    <text evidence="5">Catalyzes the irreversible transfer of a propylamine group from the amino donor S-adenosylmethioninamine (decarboxy-AdoMet) to putrescine (1,4-diaminobutane) to yield spermidine.</text>
</comment>
<dbReference type="Pfam" id="PF01564">
    <property type="entry name" value="Spermine_synth"/>
    <property type="match status" value="1"/>
</dbReference>
<dbReference type="EC" id="2.5.1.16" evidence="5"/>
<dbReference type="PANTHER" id="PTHR11558">
    <property type="entry name" value="SPERMIDINE/SPERMINE SYNTHASE"/>
    <property type="match status" value="1"/>
</dbReference>
<comment type="pathway">
    <text evidence="5">Amine and polyamine biosynthesis; spermidine biosynthesis; spermidine from putrescine: step 1/1.</text>
</comment>
<dbReference type="Pfam" id="PF17284">
    <property type="entry name" value="Spermine_synt_N"/>
    <property type="match status" value="1"/>
</dbReference>
<evidence type="ECO:0000256" key="3">
    <source>
        <dbReference type="ARBA" id="ARBA00023066"/>
    </source>
</evidence>
<feature type="binding site" evidence="5">
    <location>
        <begin position="137"/>
        <end position="138"/>
    </location>
    <ligand>
        <name>S-methyl-5'-thioadenosine</name>
        <dbReference type="ChEBI" id="CHEBI:17509"/>
    </ligand>
</feature>
<comment type="caution">
    <text evidence="8">The sequence shown here is derived from an EMBL/GenBank/DDBJ whole genome shotgun (WGS) entry which is preliminary data.</text>
</comment>
<dbReference type="Proteomes" id="UP001596303">
    <property type="component" value="Unassembled WGS sequence"/>
</dbReference>
<keyword evidence="4 5" id="KW-0620">Polyamine biosynthesis</keyword>
<evidence type="ECO:0000256" key="4">
    <source>
        <dbReference type="ARBA" id="ARBA00023115"/>
    </source>
</evidence>
<dbReference type="InterPro" id="IPR030374">
    <property type="entry name" value="PABS"/>
</dbReference>
<evidence type="ECO:0000256" key="6">
    <source>
        <dbReference type="PROSITE-ProRule" id="PRU00354"/>
    </source>
</evidence>
<feature type="binding site" evidence="5">
    <location>
        <position position="86"/>
    </location>
    <ligand>
        <name>spermidine</name>
        <dbReference type="ChEBI" id="CHEBI:57834"/>
    </ligand>
</feature>
<protein>
    <recommendedName>
        <fullName evidence="5">Polyamine aminopropyltransferase</fullName>
    </recommendedName>
    <alternativeName>
        <fullName evidence="5">Putrescine aminopropyltransferase</fullName>
        <shortName evidence="5">PAPT</shortName>
    </alternativeName>
    <alternativeName>
        <fullName evidence="5">Spermidine synthase</fullName>
        <shortName evidence="5">SPDS</shortName>
        <shortName evidence="5">SPDSY</shortName>
        <ecNumber evidence="5">2.5.1.16</ecNumber>
    </alternativeName>
</protein>
<dbReference type="RefSeq" id="WP_377380900.1">
    <property type="nucleotide sequence ID" value="NZ_JBHSSW010000066.1"/>
</dbReference>
<feature type="binding site" evidence="5">
    <location>
        <position position="62"/>
    </location>
    <ligand>
        <name>spermidine</name>
        <dbReference type="ChEBI" id="CHEBI:57834"/>
    </ligand>
</feature>
<dbReference type="PANTHER" id="PTHR11558:SF11">
    <property type="entry name" value="SPERMIDINE SYNTHASE"/>
    <property type="match status" value="1"/>
</dbReference>
<feature type="binding site" evidence="5">
    <location>
        <position position="106"/>
    </location>
    <ligand>
        <name>S-methyl-5'-thioadenosine</name>
        <dbReference type="ChEBI" id="CHEBI:17509"/>
    </ligand>
</feature>
<dbReference type="SUPFAM" id="SSF53335">
    <property type="entry name" value="S-adenosyl-L-methionine-dependent methyltransferases"/>
    <property type="match status" value="1"/>
</dbReference>
<evidence type="ECO:0000313" key="8">
    <source>
        <dbReference type="EMBL" id="MFC6199652.1"/>
    </source>
</evidence>
<comment type="catalytic activity">
    <reaction evidence="5">
        <text>S-adenosyl 3-(methylsulfanyl)propylamine + putrescine = S-methyl-5'-thioadenosine + spermidine + H(+)</text>
        <dbReference type="Rhea" id="RHEA:12721"/>
        <dbReference type="ChEBI" id="CHEBI:15378"/>
        <dbReference type="ChEBI" id="CHEBI:17509"/>
        <dbReference type="ChEBI" id="CHEBI:57443"/>
        <dbReference type="ChEBI" id="CHEBI:57834"/>
        <dbReference type="ChEBI" id="CHEBI:326268"/>
        <dbReference type="EC" id="2.5.1.16"/>
    </reaction>
</comment>
<dbReference type="PROSITE" id="PS01330">
    <property type="entry name" value="PABS_1"/>
    <property type="match status" value="1"/>
</dbReference>
<dbReference type="Gene3D" id="3.40.50.150">
    <property type="entry name" value="Vaccinia Virus protein VP39"/>
    <property type="match status" value="1"/>
</dbReference>
<evidence type="ECO:0000256" key="5">
    <source>
        <dbReference type="HAMAP-Rule" id="MF_00198"/>
    </source>
</evidence>
<dbReference type="InterPro" id="IPR029063">
    <property type="entry name" value="SAM-dependent_MTases_sf"/>
</dbReference>
<feature type="active site" description="Proton acceptor" evidence="5 6">
    <location>
        <position position="155"/>
    </location>
</feature>
<dbReference type="PROSITE" id="PS51006">
    <property type="entry name" value="PABS_2"/>
    <property type="match status" value="1"/>
</dbReference>